<dbReference type="Pfam" id="PF00379">
    <property type="entry name" value="Chitin_bind_4"/>
    <property type="match status" value="1"/>
</dbReference>
<dbReference type="EnsemblMetazoa" id="AATE014530-RA">
    <property type="protein sequence ID" value="AATE014530-PA.1"/>
    <property type="gene ID" value="AATE014530"/>
</dbReference>
<dbReference type="VEuPathDB" id="VectorBase:AATE014530"/>
<organism evidence="1">
    <name type="scientific">Anopheles atroparvus</name>
    <name type="common">European mosquito</name>
    <dbReference type="NCBI Taxonomy" id="41427"/>
    <lineage>
        <taxon>Eukaryota</taxon>
        <taxon>Metazoa</taxon>
        <taxon>Ecdysozoa</taxon>
        <taxon>Arthropoda</taxon>
        <taxon>Hexapoda</taxon>
        <taxon>Insecta</taxon>
        <taxon>Pterygota</taxon>
        <taxon>Neoptera</taxon>
        <taxon>Endopterygota</taxon>
        <taxon>Diptera</taxon>
        <taxon>Nematocera</taxon>
        <taxon>Culicoidea</taxon>
        <taxon>Culicidae</taxon>
        <taxon>Anophelinae</taxon>
        <taxon>Anopheles</taxon>
    </lineage>
</organism>
<dbReference type="InterPro" id="IPR000618">
    <property type="entry name" value="Insect_cuticle"/>
</dbReference>
<accession>A0A182JAN2</accession>
<evidence type="ECO:0000313" key="1">
    <source>
        <dbReference type="EnsemblMetazoa" id="AATE014530-PA.1"/>
    </source>
</evidence>
<dbReference type="STRING" id="41427.A0A182JAN2"/>
<dbReference type="GO" id="GO:0042302">
    <property type="term" value="F:structural constituent of cuticle"/>
    <property type="evidence" value="ECO:0007669"/>
    <property type="project" value="UniProtKB-UniRule"/>
</dbReference>
<reference evidence="1" key="1">
    <citation type="submission" date="2022-08" db="UniProtKB">
        <authorList>
            <consortium name="EnsemblMetazoa"/>
        </authorList>
    </citation>
    <scope>IDENTIFICATION</scope>
    <source>
        <strain evidence="1">EBRO</strain>
    </source>
</reference>
<dbReference type="EMBL" id="AXCP01007967">
    <property type="status" value="NOT_ANNOTATED_CDS"/>
    <property type="molecule type" value="Genomic_DNA"/>
</dbReference>
<name>A0A182JAN2_ANOAO</name>
<protein>
    <submittedName>
        <fullName evidence="1">Uncharacterized protein</fullName>
    </submittedName>
</protein>
<proteinExistence type="predicted"/>
<dbReference type="PROSITE" id="PS51155">
    <property type="entry name" value="CHIT_BIND_RR_2"/>
    <property type="match status" value="1"/>
</dbReference>
<sequence>MPACPLATKPHRSRGTTWFVSRAENKCFFTPAESFAGSVGQYHVAPRSTRNLFRINRQPTFPRTCKNSPLQRNQPPTLRHYRSNFRYIMSAKVFVLLVVLLSVATVCLHAAPQAEKYEAYEYKYEVKDPEKQLFFDKNEAGDTAGKVRDYPTGTGKRNMYIFTLFRFVQVTGRYSVWLPDGRLMTIKYVVDKEGGFQPEVDFQDNANPLSG</sequence>
<dbReference type="AlphaFoldDB" id="A0A182JAN2"/>